<proteinExistence type="predicted"/>
<feature type="transmembrane region" description="Helical" evidence="1">
    <location>
        <begin position="55"/>
        <end position="77"/>
    </location>
</feature>
<protein>
    <submittedName>
        <fullName evidence="2">Uncharacterized protein</fullName>
    </submittedName>
</protein>
<evidence type="ECO:0000256" key="1">
    <source>
        <dbReference type="SAM" id="Phobius"/>
    </source>
</evidence>
<feature type="transmembrane region" description="Helical" evidence="1">
    <location>
        <begin position="266"/>
        <end position="283"/>
    </location>
</feature>
<organism evidence="2 3">
    <name type="scientific">Thraustotheca clavata</name>
    <dbReference type="NCBI Taxonomy" id="74557"/>
    <lineage>
        <taxon>Eukaryota</taxon>
        <taxon>Sar</taxon>
        <taxon>Stramenopiles</taxon>
        <taxon>Oomycota</taxon>
        <taxon>Saprolegniomycetes</taxon>
        <taxon>Saprolegniales</taxon>
        <taxon>Achlyaceae</taxon>
        <taxon>Thraustotheca</taxon>
    </lineage>
</organism>
<reference evidence="2 3" key="1">
    <citation type="journal article" date="2014" name="Genome Biol. Evol.">
        <title>The secreted proteins of Achlya hypogyna and Thraustotheca clavata identify the ancestral oomycete secretome and reveal gene acquisitions by horizontal gene transfer.</title>
        <authorList>
            <person name="Misner I."/>
            <person name="Blouin N."/>
            <person name="Leonard G."/>
            <person name="Richards T.A."/>
            <person name="Lane C.E."/>
        </authorList>
    </citation>
    <scope>NUCLEOTIDE SEQUENCE [LARGE SCALE GENOMIC DNA]</scope>
    <source>
        <strain evidence="2 3">ATCC 34112</strain>
    </source>
</reference>
<feature type="transmembrane region" description="Helical" evidence="1">
    <location>
        <begin position="231"/>
        <end position="254"/>
    </location>
</feature>
<keyword evidence="1" id="KW-0472">Membrane</keyword>
<keyword evidence="1" id="KW-0812">Transmembrane</keyword>
<dbReference type="Proteomes" id="UP000243217">
    <property type="component" value="Unassembled WGS sequence"/>
</dbReference>
<keyword evidence="1" id="KW-1133">Transmembrane helix</keyword>
<comment type="caution">
    <text evidence="2">The sequence shown here is derived from an EMBL/GenBank/DDBJ whole genome shotgun (WGS) entry which is preliminary data.</text>
</comment>
<accession>A0A1V9ZXP9</accession>
<feature type="transmembrane region" description="Helical" evidence="1">
    <location>
        <begin position="109"/>
        <end position="131"/>
    </location>
</feature>
<keyword evidence="3" id="KW-1185">Reference proteome</keyword>
<sequence>MDMQYGLYYSKTINLWNTPKSEFVYSMLMLCVTMLFMWLNCAAIKILKVVWKSKLTIFFNLSSVTSLYISSILLFYIPDYITYNTSVTINLDHRVDNLDAVILDPFQSFYIRSIPLIVLGAILNNFLVWLLDHGVYYKQWRLLVKVSLGRQAVFNSSSILCDYLDGVEMNVENEREKEGQAKKKAIVTVQKSTSRTDSSLALQSNGKYYLVQTSDHSLQLVDENLTELTTLIVPLVLVGIILNILIALLFDQIIYYKKTVWDDKQFLIPPLYCMTTFMKLNLIRKHILYCKARRLSTPQWFFMNHLFLFGLPDKEVRVRKKTLQGTTTGVTQKLRDLMENTLLPKTVIMVTCSTLTKKFLSLLLLSTNIKVLKDLPIAIQ</sequence>
<dbReference type="EMBL" id="JNBS01001077">
    <property type="protein sequence ID" value="OQS02784.1"/>
    <property type="molecule type" value="Genomic_DNA"/>
</dbReference>
<gene>
    <name evidence="2" type="ORF">THRCLA_04872</name>
</gene>
<evidence type="ECO:0000313" key="3">
    <source>
        <dbReference type="Proteomes" id="UP000243217"/>
    </source>
</evidence>
<evidence type="ECO:0000313" key="2">
    <source>
        <dbReference type="EMBL" id="OQS02784.1"/>
    </source>
</evidence>
<feature type="transmembrane region" description="Helical" evidence="1">
    <location>
        <begin position="23"/>
        <end position="43"/>
    </location>
</feature>
<dbReference type="AlphaFoldDB" id="A0A1V9ZXP9"/>
<name>A0A1V9ZXP9_9STRA</name>